<evidence type="ECO:0000313" key="2">
    <source>
        <dbReference type="Proteomes" id="UP000828048"/>
    </source>
</evidence>
<gene>
    <name evidence="1" type="ORF">Vadar_028077</name>
</gene>
<keyword evidence="2" id="KW-1185">Reference proteome</keyword>
<comment type="caution">
    <text evidence="1">The sequence shown here is derived from an EMBL/GenBank/DDBJ whole genome shotgun (WGS) entry which is preliminary data.</text>
</comment>
<dbReference type="Proteomes" id="UP000828048">
    <property type="component" value="Chromosome 9"/>
</dbReference>
<name>A0ACB7ZN52_9ERIC</name>
<evidence type="ECO:0000313" key="1">
    <source>
        <dbReference type="EMBL" id="KAH7867034.1"/>
    </source>
</evidence>
<sequence>MTSKKIQVAQINKKLTKNVALATNHNSASTGSLTRSKAREKIIPTNQGVAPKVLQSKYQPVATLLTKKKDEKGSQKLPSNAENSVSGSLSPRPSCSVSDANSSTGSHSGSSPYPPKRLELSGRSNSSYSMGMQVMTTGAATVEEQLATMAHTIEKLTKTVEDKDLQIASLMNKLEAQKVGETSQDNSHPPGFTPQGVIYGDQNGKLIMSDQDIRLKQQVDTNRVSSSNPGGGAKFNHVTSAALGIGENAQPTSIASLSVQQLQEMIASTIRAQYGGPAQSCFMYSKPYTKRIDYFRMPVGYQPPKFQQFDGKGNPKQHIAHFVETCNNAGTEGDLLVKQFVRSLKGNAFEWYTDLEPESIDSWEQMEHEFLNRFYSTRRTVSMMELTNTKQWKDEPVVDYINRWRAISLDCKDRLSELSAVEMCMNGMHWGLLYILQGIKPRTFEELATRAHDMEINIANHGGGNPSIVEHSKYKNGTKSNKLSGASTEESMAVSMVPVKIPRKDRKREENPRDKHPTLKELQEKRYPFPDADVPSMLEDLLEKNVIQLPECKRPEEMRKVRDPRYCHYHRIVNHPTEKCFVLKDLITDLARKKKILLDVDEVAESNHIVIAVEGPTSSFKIKTTESATTPTLGAIFKTIQFGLFDLIAIQCSSQDVPTHPHLKGAPGAKNDKERIPIPPKKSIENKHKNHPHQVKKWQVKKNSPQFTARDKVNDKKEKLSEKSFPTPITLHDFFPEGYFDDNCFQTVYMISADEEDDISQSSTHRVSAFDRIEAPTARTSVFERLNKANRENNDVNSQPRRSVFSRLKDAREKSKTEHKKQKVEEAMLDSTKEDEETQSSIPSRMKRITSLEVNHDGPLKVRRLTIVLTKPNESQVEGVKMEQVVSIIP</sequence>
<dbReference type="EMBL" id="CM037159">
    <property type="protein sequence ID" value="KAH7867034.1"/>
    <property type="molecule type" value="Genomic_DNA"/>
</dbReference>
<protein>
    <submittedName>
        <fullName evidence="1">Uncharacterized protein</fullName>
    </submittedName>
</protein>
<reference evidence="1 2" key="1">
    <citation type="journal article" date="2021" name="Hortic Res">
        <title>High-quality reference genome and annotation aids understanding of berry development for evergreen blueberry (Vaccinium darrowii).</title>
        <authorList>
            <person name="Yu J."/>
            <person name="Hulse-Kemp A.M."/>
            <person name="Babiker E."/>
            <person name="Staton M."/>
        </authorList>
    </citation>
    <scope>NUCLEOTIDE SEQUENCE [LARGE SCALE GENOMIC DNA]</scope>
    <source>
        <strain evidence="2">cv. NJ 8807/NJ 8810</strain>
        <tissue evidence="1">Young leaf</tissue>
    </source>
</reference>
<organism evidence="1 2">
    <name type="scientific">Vaccinium darrowii</name>
    <dbReference type="NCBI Taxonomy" id="229202"/>
    <lineage>
        <taxon>Eukaryota</taxon>
        <taxon>Viridiplantae</taxon>
        <taxon>Streptophyta</taxon>
        <taxon>Embryophyta</taxon>
        <taxon>Tracheophyta</taxon>
        <taxon>Spermatophyta</taxon>
        <taxon>Magnoliopsida</taxon>
        <taxon>eudicotyledons</taxon>
        <taxon>Gunneridae</taxon>
        <taxon>Pentapetalae</taxon>
        <taxon>asterids</taxon>
        <taxon>Ericales</taxon>
        <taxon>Ericaceae</taxon>
        <taxon>Vaccinioideae</taxon>
        <taxon>Vaccinieae</taxon>
        <taxon>Vaccinium</taxon>
    </lineage>
</organism>
<accession>A0ACB7ZN52</accession>
<proteinExistence type="predicted"/>